<organism evidence="1 2">
    <name type="scientific">Actinomyces bowdenii</name>
    <dbReference type="NCBI Taxonomy" id="131109"/>
    <lineage>
        <taxon>Bacteria</taxon>
        <taxon>Bacillati</taxon>
        <taxon>Actinomycetota</taxon>
        <taxon>Actinomycetes</taxon>
        <taxon>Actinomycetales</taxon>
        <taxon>Actinomycetaceae</taxon>
        <taxon>Actinomyces</taxon>
    </lineage>
</organism>
<gene>
    <name evidence="1" type="ORF">EII10_01620</name>
</gene>
<dbReference type="InterPro" id="IPR019933">
    <property type="entry name" value="DivIVA_domain"/>
</dbReference>
<proteinExistence type="predicted"/>
<sequence>MTVLTSQEALATRLPLVRFRPGYLKEEVDALMERIADTLQAYEERTRGPAPL</sequence>
<protein>
    <submittedName>
        <fullName evidence="1">DivIVA domain-containing protein</fullName>
    </submittedName>
</protein>
<evidence type="ECO:0000313" key="2">
    <source>
        <dbReference type="Proteomes" id="UP000271272"/>
    </source>
</evidence>
<dbReference type="EMBL" id="RQZC01000001">
    <property type="protein sequence ID" value="RRD30829.1"/>
    <property type="molecule type" value="Genomic_DNA"/>
</dbReference>
<comment type="caution">
    <text evidence="1">The sequence shown here is derived from an EMBL/GenBank/DDBJ whole genome shotgun (WGS) entry which is preliminary data.</text>
</comment>
<evidence type="ECO:0000313" key="1">
    <source>
        <dbReference type="EMBL" id="RRD30829.1"/>
    </source>
</evidence>
<dbReference type="AlphaFoldDB" id="A0A3P1V9K5"/>
<dbReference type="RefSeq" id="WP_124932741.1">
    <property type="nucleotide sequence ID" value="NZ_JAGFOU010000002.1"/>
</dbReference>
<reference evidence="1 2" key="1">
    <citation type="submission" date="2018-11" db="EMBL/GenBank/DDBJ databases">
        <title>Genomes From Bacteria Associated with the Canine Oral Cavity: a Test Case for Automated Genome-Based Taxonomic Assignment.</title>
        <authorList>
            <person name="Coil D.A."/>
            <person name="Jospin G."/>
            <person name="Darling A.E."/>
            <person name="Wallis C."/>
            <person name="Davis I.J."/>
            <person name="Harris S."/>
            <person name="Eisen J.A."/>
            <person name="Holcombe L.J."/>
            <person name="O'Flynn C."/>
        </authorList>
    </citation>
    <scope>NUCLEOTIDE SEQUENCE [LARGE SCALE GENOMIC DNA]</scope>
    <source>
        <strain evidence="1 2">OH5050</strain>
    </source>
</reference>
<keyword evidence="2" id="KW-1185">Reference proteome</keyword>
<dbReference type="OrthoDB" id="5198800at2"/>
<dbReference type="Proteomes" id="UP000271272">
    <property type="component" value="Unassembled WGS sequence"/>
</dbReference>
<dbReference type="NCBIfam" id="TIGR03544">
    <property type="entry name" value="DivI1A_domain"/>
    <property type="match status" value="1"/>
</dbReference>
<name>A0A3P1V9K5_9ACTO</name>
<accession>A0A3P1V9K5</accession>